<dbReference type="KEGG" id="dwi:26528799"/>
<sequence>MSVMDPIDTSKRKPRRTQGTPAFTYRNRFAYAVLAAGTVLFGLWSLTPIQRYANEKLCKTLLTTSEEELDRRELFNFAAPRTGKFIREALEESEKQRTER</sequence>
<dbReference type="InParanoid" id="A0A0Q9X000"/>
<feature type="transmembrane region" description="Helical" evidence="2">
    <location>
        <begin position="29"/>
        <end position="47"/>
    </location>
</feature>
<protein>
    <recommendedName>
        <fullName evidence="5">Transmembrane protein</fullName>
    </recommendedName>
</protein>
<evidence type="ECO:0000256" key="1">
    <source>
        <dbReference type="SAM" id="MobiDB-lite"/>
    </source>
</evidence>
<dbReference type="EMBL" id="CH963847">
    <property type="protein sequence ID" value="KRF97755.1"/>
    <property type="molecule type" value="Genomic_DNA"/>
</dbReference>
<keyword evidence="2" id="KW-1133">Transmembrane helix</keyword>
<dbReference type="Proteomes" id="UP000007798">
    <property type="component" value="Unassembled WGS sequence"/>
</dbReference>
<evidence type="ECO:0000313" key="3">
    <source>
        <dbReference type="EMBL" id="KRF97755.1"/>
    </source>
</evidence>
<evidence type="ECO:0008006" key="5">
    <source>
        <dbReference type="Google" id="ProtNLM"/>
    </source>
</evidence>
<feature type="region of interest" description="Disordered" evidence="1">
    <location>
        <begin position="1"/>
        <end position="20"/>
    </location>
</feature>
<evidence type="ECO:0000313" key="4">
    <source>
        <dbReference type="Proteomes" id="UP000007798"/>
    </source>
</evidence>
<gene>
    <name evidence="3" type="primary">Dwil\GK26797</name>
    <name evidence="3" type="ORF">Dwil_GK26797</name>
</gene>
<keyword evidence="2" id="KW-0472">Membrane</keyword>
<dbReference type="AlphaFoldDB" id="A0A0Q9X000"/>
<name>A0A0Q9X000_DROWI</name>
<accession>A0A0Q9X000</accession>
<keyword evidence="2" id="KW-0812">Transmembrane</keyword>
<evidence type="ECO:0000256" key="2">
    <source>
        <dbReference type="SAM" id="Phobius"/>
    </source>
</evidence>
<reference evidence="3 4" key="1">
    <citation type="journal article" date="2007" name="Nature">
        <title>Evolution of genes and genomes on the Drosophila phylogeny.</title>
        <authorList>
            <consortium name="Drosophila 12 Genomes Consortium"/>
            <person name="Clark A.G."/>
            <person name="Eisen M.B."/>
            <person name="Smith D.R."/>
            <person name="Bergman C.M."/>
            <person name="Oliver B."/>
            <person name="Markow T.A."/>
            <person name="Kaufman T.C."/>
            <person name="Kellis M."/>
            <person name="Gelbart W."/>
            <person name="Iyer V.N."/>
            <person name="Pollard D.A."/>
            <person name="Sackton T.B."/>
            <person name="Larracuente A.M."/>
            <person name="Singh N.D."/>
            <person name="Abad J.P."/>
            <person name="Abt D.N."/>
            <person name="Adryan B."/>
            <person name="Aguade M."/>
            <person name="Akashi H."/>
            <person name="Anderson W.W."/>
            <person name="Aquadro C.F."/>
            <person name="Ardell D.H."/>
            <person name="Arguello R."/>
            <person name="Artieri C.G."/>
            <person name="Barbash D.A."/>
            <person name="Barker D."/>
            <person name="Barsanti P."/>
            <person name="Batterham P."/>
            <person name="Batzoglou S."/>
            <person name="Begun D."/>
            <person name="Bhutkar A."/>
            <person name="Blanco E."/>
            <person name="Bosak S.A."/>
            <person name="Bradley R.K."/>
            <person name="Brand A.D."/>
            <person name="Brent M.R."/>
            <person name="Brooks A.N."/>
            <person name="Brown R.H."/>
            <person name="Butlin R.K."/>
            <person name="Caggese C."/>
            <person name="Calvi B.R."/>
            <person name="Bernardo de Carvalho A."/>
            <person name="Caspi A."/>
            <person name="Castrezana S."/>
            <person name="Celniker S.E."/>
            <person name="Chang J.L."/>
            <person name="Chapple C."/>
            <person name="Chatterji S."/>
            <person name="Chinwalla A."/>
            <person name="Civetta A."/>
            <person name="Clifton S.W."/>
            <person name="Comeron J.M."/>
            <person name="Costello J.C."/>
            <person name="Coyne J.A."/>
            <person name="Daub J."/>
            <person name="David R.G."/>
            <person name="Delcher A.L."/>
            <person name="Delehaunty K."/>
            <person name="Do C.B."/>
            <person name="Ebling H."/>
            <person name="Edwards K."/>
            <person name="Eickbush T."/>
            <person name="Evans J.D."/>
            <person name="Filipski A."/>
            <person name="Findeiss S."/>
            <person name="Freyhult E."/>
            <person name="Fulton L."/>
            <person name="Fulton R."/>
            <person name="Garcia A.C."/>
            <person name="Gardiner A."/>
            <person name="Garfield D.A."/>
            <person name="Garvin B.E."/>
            <person name="Gibson G."/>
            <person name="Gilbert D."/>
            <person name="Gnerre S."/>
            <person name="Godfrey J."/>
            <person name="Good R."/>
            <person name="Gotea V."/>
            <person name="Gravely B."/>
            <person name="Greenberg A.J."/>
            <person name="Griffiths-Jones S."/>
            <person name="Gross S."/>
            <person name="Guigo R."/>
            <person name="Gustafson E.A."/>
            <person name="Haerty W."/>
            <person name="Hahn M.W."/>
            <person name="Halligan D.L."/>
            <person name="Halpern A.L."/>
            <person name="Halter G.M."/>
            <person name="Han M.V."/>
            <person name="Heger A."/>
            <person name="Hillier L."/>
            <person name="Hinrichs A.S."/>
            <person name="Holmes I."/>
            <person name="Hoskins R.A."/>
            <person name="Hubisz M.J."/>
            <person name="Hultmark D."/>
            <person name="Huntley M.A."/>
            <person name="Jaffe D.B."/>
            <person name="Jagadeeshan S."/>
            <person name="Jeck W.R."/>
            <person name="Johnson J."/>
            <person name="Jones C.D."/>
            <person name="Jordan W.C."/>
            <person name="Karpen G.H."/>
            <person name="Kataoka E."/>
            <person name="Keightley P.D."/>
            <person name="Kheradpour P."/>
            <person name="Kirkness E.F."/>
            <person name="Koerich L.B."/>
            <person name="Kristiansen K."/>
            <person name="Kudrna D."/>
            <person name="Kulathinal R.J."/>
            <person name="Kumar S."/>
            <person name="Kwok R."/>
            <person name="Lander E."/>
            <person name="Langley C.H."/>
            <person name="Lapoint R."/>
            <person name="Lazzaro B.P."/>
            <person name="Lee S.J."/>
            <person name="Levesque L."/>
            <person name="Li R."/>
            <person name="Lin C.F."/>
            <person name="Lin M.F."/>
            <person name="Lindblad-Toh K."/>
            <person name="Llopart A."/>
            <person name="Long M."/>
            <person name="Low L."/>
            <person name="Lozovsky E."/>
            <person name="Lu J."/>
            <person name="Luo M."/>
            <person name="Machado C.A."/>
            <person name="Makalowski W."/>
            <person name="Marzo M."/>
            <person name="Matsuda M."/>
            <person name="Matzkin L."/>
            <person name="McAllister B."/>
            <person name="McBride C.S."/>
            <person name="McKernan B."/>
            <person name="McKernan K."/>
            <person name="Mendez-Lago M."/>
            <person name="Minx P."/>
            <person name="Mollenhauer M.U."/>
            <person name="Montooth K."/>
            <person name="Mount S.M."/>
            <person name="Mu X."/>
            <person name="Myers E."/>
            <person name="Negre B."/>
            <person name="Newfeld S."/>
            <person name="Nielsen R."/>
            <person name="Noor M.A."/>
            <person name="O'Grady P."/>
            <person name="Pachter L."/>
            <person name="Papaceit M."/>
            <person name="Parisi M.J."/>
            <person name="Parisi M."/>
            <person name="Parts L."/>
            <person name="Pedersen J.S."/>
            <person name="Pesole G."/>
            <person name="Phillippy A.M."/>
            <person name="Ponting C.P."/>
            <person name="Pop M."/>
            <person name="Porcelli D."/>
            <person name="Powell J.R."/>
            <person name="Prohaska S."/>
            <person name="Pruitt K."/>
            <person name="Puig M."/>
            <person name="Quesneville H."/>
            <person name="Ram K.R."/>
            <person name="Rand D."/>
            <person name="Rasmussen M.D."/>
            <person name="Reed L.K."/>
            <person name="Reenan R."/>
            <person name="Reily A."/>
            <person name="Remington K.A."/>
            <person name="Rieger T.T."/>
            <person name="Ritchie M.G."/>
            <person name="Robin C."/>
            <person name="Rogers Y.H."/>
            <person name="Rohde C."/>
            <person name="Rozas J."/>
            <person name="Rubenfield M.J."/>
            <person name="Ruiz A."/>
            <person name="Russo S."/>
            <person name="Salzberg S.L."/>
            <person name="Sanchez-Gracia A."/>
            <person name="Saranga D.J."/>
            <person name="Sato H."/>
            <person name="Schaeffer S.W."/>
            <person name="Schatz M.C."/>
            <person name="Schlenke T."/>
            <person name="Schwartz R."/>
            <person name="Segarra C."/>
            <person name="Singh R.S."/>
            <person name="Sirot L."/>
            <person name="Sirota M."/>
            <person name="Sisneros N.B."/>
            <person name="Smith C.D."/>
            <person name="Smith T.F."/>
            <person name="Spieth J."/>
            <person name="Stage D.E."/>
            <person name="Stark A."/>
            <person name="Stephan W."/>
            <person name="Strausberg R.L."/>
            <person name="Strempel S."/>
            <person name="Sturgill D."/>
            <person name="Sutton G."/>
            <person name="Sutton G.G."/>
            <person name="Tao W."/>
            <person name="Teichmann S."/>
            <person name="Tobari Y.N."/>
            <person name="Tomimura Y."/>
            <person name="Tsolas J.M."/>
            <person name="Valente V.L."/>
            <person name="Venter E."/>
            <person name="Venter J.C."/>
            <person name="Vicario S."/>
            <person name="Vieira F.G."/>
            <person name="Vilella A.J."/>
            <person name="Villasante A."/>
            <person name="Walenz B."/>
            <person name="Wang J."/>
            <person name="Wasserman M."/>
            <person name="Watts T."/>
            <person name="Wilson D."/>
            <person name="Wilson R.K."/>
            <person name="Wing R.A."/>
            <person name="Wolfner M.F."/>
            <person name="Wong A."/>
            <person name="Wong G.K."/>
            <person name="Wu C.I."/>
            <person name="Wu G."/>
            <person name="Yamamoto D."/>
            <person name="Yang H.P."/>
            <person name="Yang S.P."/>
            <person name="Yorke J.A."/>
            <person name="Yoshida K."/>
            <person name="Zdobnov E."/>
            <person name="Zhang P."/>
            <person name="Zhang Y."/>
            <person name="Zimin A.V."/>
            <person name="Baldwin J."/>
            <person name="Abdouelleil A."/>
            <person name="Abdulkadir J."/>
            <person name="Abebe A."/>
            <person name="Abera B."/>
            <person name="Abreu J."/>
            <person name="Acer S.C."/>
            <person name="Aftuck L."/>
            <person name="Alexander A."/>
            <person name="An P."/>
            <person name="Anderson E."/>
            <person name="Anderson S."/>
            <person name="Arachi H."/>
            <person name="Azer M."/>
            <person name="Bachantsang P."/>
            <person name="Barry A."/>
            <person name="Bayul T."/>
            <person name="Berlin A."/>
            <person name="Bessette D."/>
            <person name="Bloom T."/>
            <person name="Blye J."/>
            <person name="Boguslavskiy L."/>
            <person name="Bonnet C."/>
            <person name="Boukhgalter B."/>
            <person name="Bourzgui I."/>
            <person name="Brown A."/>
            <person name="Cahill P."/>
            <person name="Channer S."/>
            <person name="Cheshatsang Y."/>
            <person name="Chuda L."/>
            <person name="Citroen M."/>
            <person name="Collymore A."/>
            <person name="Cooke P."/>
            <person name="Costello M."/>
            <person name="D'Aco K."/>
            <person name="Daza R."/>
            <person name="De Haan G."/>
            <person name="DeGray S."/>
            <person name="DeMaso C."/>
            <person name="Dhargay N."/>
            <person name="Dooley K."/>
            <person name="Dooley E."/>
            <person name="Doricent M."/>
            <person name="Dorje P."/>
            <person name="Dorjee K."/>
            <person name="Dupes A."/>
            <person name="Elong R."/>
            <person name="Falk J."/>
            <person name="Farina A."/>
            <person name="Faro S."/>
            <person name="Ferguson D."/>
            <person name="Fisher S."/>
            <person name="Foley C.D."/>
            <person name="Franke A."/>
            <person name="Friedrich D."/>
            <person name="Gadbois L."/>
            <person name="Gearin G."/>
            <person name="Gearin C.R."/>
            <person name="Giannoukos G."/>
            <person name="Goode T."/>
            <person name="Graham J."/>
            <person name="Grandbois E."/>
            <person name="Grewal S."/>
            <person name="Gyaltsen K."/>
            <person name="Hafez N."/>
            <person name="Hagos B."/>
            <person name="Hall J."/>
            <person name="Henson C."/>
            <person name="Hollinger A."/>
            <person name="Honan T."/>
            <person name="Huard M.D."/>
            <person name="Hughes L."/>
            <person name="Hurhula B."/>
            <person name="Husby M.E."/>
            <person name="Kamat A."/>
            <person name="Kanga B."/>
            <person name="Kashin S."/>
            <person name="Khazanovich D."/>
            <person name="Kisner P."/>
            <person name="Lance K."/>
            <person name="Lara M."/>
            <person name="Lee W."/>
            <person name="Lennon N."/>
            <person name="Letendre F."/>
            <person name="LeVine R."/>
            <person name="Lipovsky A."/>
            <person name="Liu X."/>
            <person name="Liu J."/>
            <person name="Liu S."/>
            <person name="Lokyitsang T."/>
            <person name="Lokyitsang Y."/>
            <person name="Lubonja R."/>
            <person name="Lui A."/>
            <person name="MacDonald P."/>
            <person name="Magnisalis V."/>
            <person name="Maru K."/>
            <person name="Matthews C."/>
            <person name="McCusker W."/>
            <person name="McDonough S."/>
            <person name="Mehta T."/>
            <person name="Meldrim J."/>
            <person name="Meneus L."/>
            <person name="Mihai O."/>
            <person name="Mihalev A."/>
            <person name="Mihova T."/>
            <person name="Mittelman R."/>
            <person name="Mlenga V."/>
            <person name="Montmayeur A."/>
            <person name="Mulrain L."/>
            <person name="Navidi A."/>
            <person name="Naylor J."/>
            <person name="Negash T."/>
            <person name="Nguyen T."/>
            <person name="Nguyen N."/>
            <person name="Nicol R."/>
            <person name="Norbu C."/>
            <person name="Norbu N."/>
            <person name="Novod N."/>
            <person name="O'Neill B."/>
            <person name="Osman S."/>
            <person name="Markiewicz E."/>
            <person name="Oyono O.L."/>
            <person name="Patti C."/>
            <person name="Phunkhang P."/>
            <person name="Pierre F."/>
            <person name="Priest M."/>
            <person name="Raghuraman S."/>
            <person name="Rege F."/>
            <person name="Reyes R."/>
            <person name="Rise C."/>
            <person name="Rogov P."/>
            <person name="Ross K."/>
            <person name="Ryan E."/>
            <person name="Settipalli S."/>
            <person name="Shea T."/>
            <person name="Sherpa N."/>
            <person name="Shi L."/>
            <person name="Shih D."/>
            <person name="Sparrow T."/>
            <person name="Spaulding J."/>
            <person name="Stalker J."/>
            <person name="Stange-Thomann N."/>
            <person name="Stavropoulos S."/>
            <person name="Stone C."/>
            <person name="Strader C."/>
            <person name="Tesfaye S."/>
            <person name="Thomson T."/>
            <person name="Thoulutsang Y."/>
            <person name="Thoulutsang D."/>
            <person name="Topham K."/>
            <person name="Topping I."/>
            <person name="Tsamla T."/>
            <person name="Vassiliev H."/>
            <person name="Vo A."/>
            <person name="Wangchuk T."/>
            <person name="Wangdi T."/>
            <person name="Weiand M."/>
            <person name="Wilkinson J."/>
            <person name="Wilson A."/>
            <person name="Yadav S."/>
            <person name="Young G."/>
            <person name="Yu Q."/>
            <person name="Zembek L."/>
            <person name="Zhong D."/>
            <person name="Zimmer A."/>
            <person name="Zwirko Z."/>
            <person name="Jaffe D.B."/>
            <person name="Alvarez P."/>
            <person name="Brockman W."/>
            <person name="Butler J."/>
            <person name="Chin C."/>
            <person name="Gnerre S."/>
            <person name="Grabherr M."/>
            <person name="Kleber M."/>
            <person name="Mauceli E."/>
            <person name="MacCallum I."/>
        </authorList>
    </citation>
    <scope>NUCLEOTIDE SEQUENCE [LARGE SCALE GENOMIC DNA]</scope>
    <source>
        <strain evidence="4">Tucson 14030-0811.24</strain>
    </source>
</reference>
<keyword evidence="4" id="KW-1185">Reference proteome</keyword>
<proteinExistence type="predicted"/>
<organism evidence="3 4">
    <name type="scientific">Drosophila willistoni</name>
    <name type="common">Fruit fly</name>
    <dbReference type="NCBI Taxonomy" id="7260"/>
    <lineage>
        <taxon>Eukaryota</taxon>
        <taxon>Metazoa</taxon>
        <taxon>Ecdysozoa</taxon>
        <taxon>Arthropoda</taxon>
        <taxon>Hexapoda</taxon>
        <taxon>Insecta</taxon>
        <taxon>Pterygota</taxon>
        <taxon>Neoptera</taxon>
        <taxon>Endopterygota</taxon>
        <taxon>Diptera</taxon>
        <taxon>Brachycera</taxon>
        <taxon>Muscomorpha</taxon>
        <taxon>Ephydroidea</taxon>
        <taxon>Drosophilidae</taxon>
        <taxon>Drosophila</taxon>
        <taxon>Sophophora</taxon>
    </lineage>
</organism>
<dbReference type="OrthoDB" id="6593925at2759"/>